<dbReference type="PANTHER" id="PTHR30476:SF0">
    <property type="entry name" value="UPF0234 PROTEIN YAJQ"/>
    <property type="match status" value="1"/>
</dbReference>
<evidence type="ECO:0000256" key="3">
    <source>
        <dbReference type="HAMAP-Rule" id="MF_00632"/>
    </source>
</evidence>
<dbReference type="Pfam" id="PF04461">
    <property type="entry name" value="YajQ"/>
    <property type="match status" value="1"/>
</dbReference>
<evidence type="ECO:0000313" key="5">
    <source>
        <dbReference type="Proteomes" id="UP000030652"/>
    </source>
</evidence>
<gene>
    <name evidence="4" type="ORF">SCABRO_00890</name>
</gene>
<name>A0A0B0EK02_9BACT</name>
<dbReference type="Gene3D" id="3.30.70.860">
    <property type="match status" value="1"/>
</dbReference>
<dbReference type="SUPFAM" id="SSF89963">
    <property type="entry name" value="YajQ-like"/>
    <property type="match status" value="2"/>
</dbReference>
<dbReference type="eggNOG" id="COG1666">
    <property type="taxonomic scope" value="Bacteria"/>
</dbReference>
<dbReference type="AlphaFoldDB" id="A0A0B0EK02"/>
<keyword evidence="1 3" id="KW-0547">Nucleotide-binding</keyword>
<dbReference type="GO" id="GO:0000166">
    <property type="term" value="F:nucleotide binding"/>
    <property type="evidence" value="ECO:0007669"/>
    <property type="project" value="UniProtKB-UniRule"/>
</dbReference>
<accession>A0A0B0EK02</accession>
<dbReference type="Gene3D" id="3.30.70.990">
    <property type="entry name" value="YajQ-like, domain 2"/>
    <property type="match status" value="1"/>
</dbReference>
<proteinExistence type="inferred from homology"/>
<comment type="caution">
    <text evidence="4">The sequence shown here is derived from an EMBL/GenBank/DDBJ whole genome shotgun (WGS) entry which is preliminary data.</text>
</comment>
<dbReference type="InterPro" id="IPR035571">
    <property type="entry name" value="UPF0234-like_C"/>
</dbReference>
<dbReference type="GO" id="GO:0005829">
    <property type="term" value="C:cytosol"/>
    <property type="evidence" value="ECO:0007669"/>
    <property type="project" value="TreeGrafter"/>
</dbReference>
<dbReference type="Proteomes" id="UP000030652">
    <property type="component" value="Unassembled WGS sequence"/>
</dbReference>
<evidence type="ECO:0000256" key="1">
    <source>
        <dbReference type="ARBA" id="ARBA00022741"/>
    </source>
</evidence>
<dbReference type="PATRIC" id="fig|237368.3.peg.976"/>
<evidence type="ECO:0000256" key="2">
    <source>
        <dbReference type="ARBA" id="ARBA00093450"/>
    </source>
</evidence>
<sequence>MADTHSVDIVCKVEMHEVKNAVDQAKKQLAVRYDFKGSKSTITLNKDDTITLIADDDYKLKSLTDILTEKLVKRAIPTKSLDFGKTENALGNTIRQVVTFQAGIPMDKAKEIVKLIKGMKIKVQSQIQEDKIRVSGKKIDDLQAIMQSIKDQNFDFAVQFENYK</sequence>
<dbReference type="InterPro" id="IPR036183">
    <property type="entry name" value="YajQ-like_sf"/>
</dbReference>
<reference evidence="4 5" key="1">
    <citation type="submission" date="2014-10" db="EMBL/GenBank/DDBJ databases">
        <title>Draft genome of anammox bacterium scalindua brodae, obtained using differential coverage binning of sequence data from two enrichment reactors.</title>
        <authorList>
            <person name="Speth D.R."/>
            <person name="Russ L."/>
            <person name="Kartal B."/>
            <person name="Op den Camp H.J."/>
            <person name="Dutilh B.E."/>
            <person name="Jetten M.S."/>
        </authorList>
    </citation>
    <scope>NUCLEOTIDE SEQUENCE [LARGE SCALE GENOMIC DNA]</scope>
    <source>
        <strain evidence="4">RU1</strain>
    </source>
</reference>
<evidence type="ECO:0000313" key="4">
    <source>
        <dbReference type="EMBL" id="KHE93352.1"/>
    </source>
</evidence>
<dbReference type="InterPro" id="IPR035570">
    <property type="entry name" value="UPF0234_N"/>
</dbReference>
<comment type="function">
    <text evidence="3">Nucleotide-binding protein.</text>
</comment>
<dbReference type="PANTHER" id="PTHR30476">
    <property type="entry name" value="UPF0234 PROTEIN YAJQ"/>
    <property type="match status" value="1"/>
</dbReference>
<organism evidence="4 5">
    <name type="scientific">Candidatus Scalindua brodae</name>
    <dbReference type="NCBI Taxonomy" id="237368"/>
    <lineage>
        <taxon>Bacteria</taxon>
        <taxon>Pseudomonadati</taxon>
        <taxon>Planctomycetota</taxon>
        <taxon>Candidatus Brocadiia</taxon>
        <taxon>Candidatus Brocadiales</taxon>
        <taxon>Candidatus Scalinduaceae</taxon>
        <taxon>Candidatus Scalindua</taxon>
    </lineage>
</organism>
<dbReference type="HAMAP" id="MF_00632">
    <property type="entry name" value="UPF0234"/>
    <property type="match status" value="1"/>
</dbReference>
<protein>
    <recommendedName>
        <fullName evidence="3">Nucleotide-binding protein SCABRO_00890</fullName>
    </recommendedName>
</protein>
<dbReference type="NCBIfam" id="NF003819">
    <property type="entry name" value="PRK05412.1"/>
    <property type="match status" value="1"/>
</dbReference>
<dbReference type="InterPro" id="IPR007551">
    <property type="entry name" value="YajQ/Smlt4090-like"/>
</dbReference>
<dbReference type="EMBL" id="JRYO01000059">
    <property type="protein sequence ID" value="KHE93352.1"/>
    <property type="molecule type" value="Genomic_DNA"/>
</dbReference>
<comment type="similarity">
    <text evidence="2 3">Belongs to the YajQ family.</text>
</comment>